<protein>
    <recommendedName>
        <fullName evidence="3">Sulfotransferase family protein</fullName>
    </recommendedName>
</protein>
<dbReference type="EMBL" id="FOZM01000001">
    <property type="protein sequence ID" value="SFS12025.1"/>
    <property type="molecule type" value="Genomic_DNA"/>
</dbReference>
<proteinExistence type="predicted"/>
<evidence type="ECO:0000313" key="1">
    <source>
        <dbReference type="EMBL" id="SFS12025.1"/>
    </source>
</evidence>
<name>A0A1I6M8I4_9RHOB</name>
<accession>A0A1I6M8I4</accession>
<dbReference type="SUPFAM" id="SSF52540">
    <property type="entry name" value="P-loop containing nucleoside triphosphate hydrolases"/>
    <property type="match status" value="1"/>
</dbReference>
<evidence type="ECO:0000313" key="2">
    <source>
        <dbReference type="Proteomes" id="UP000198926"/>
    </source>
</evidence>
<organism evidence="1 2">
    <name type="scientific">Yoonia litorea</name>
    <dbReference type="NCBI Taxonomy" id="1123755"/>
    <lineage>
        <taxon>Bacteria</taxon>
        <taxon>Pseudomonadati</taxon>
        <taxon>Pseudomonadota</taxon>
        <taxon>Alphaproteobacteria</taxon>
        <taxon>Rhodobacterales</taxon>
        <taxon>Paracoccaceae</taxon>
        <taxon>Yoonia</taxon>
    </lineage>
</organism>
<dbReference type="Proteomes" id="UP000198926">
    <property type="component" value="Unassembled WGS sequence"/>
</dbReference>
<keyword evidence="2" id="KW-1185">Reference proteome</keyword>
<dbReference type="InterPro" id="IPR027417">
    <property type="entry name" value="P-loop_NTPase"/>
</dbReference>
<dbReference type="OrthoDB" id="547419at2"/>
<dbReference type="AlphaFoldDB" id="A0A1I6M8I4"/>
<dbReference type="Gene3D" id="3.40.50.300">
    <property type="entry name" value="P-loop containing nucleotide triphosphate hydrolases"/>
    <property type="match status" value="1"/>
</dbReference>
<dbReference type="STRING" id="1123755.SAMN05444714_1372"/>
<gene>
    <name evidence="1" type="ORF">SAMN05444714_1372</name>
</gene>
<sequence>MKAVVHIGLPKTGTSSIQSYLSGNLKALSERKVMLPRTGRVLWWKDRERNMGLSFACHPAEAPASRLMHSYGLDSRNARRRYASKYWRQLDRELARAAEAETAIFSEEGLSNFDGEDKVANLAEAFRRRFETVKIYCMIREPFSWLSSNYVQYVKMGGTQPWEAYRDDQLDRGLFLTDLAPWLSIFGDKAVRIDVVRTDAVTQFCEFLGLDSPAKAAPRRNVSISQQGVEQLVALNRAYSESGAKRPAAVRKAFEKHMKGPSWRAPKDDISVVYARSQAEIGELLQHDSVSEEGKDFIASRWSPDAVTSGYQERQSDPEQQSEAFTNLLKDLFDK</sequence>
<reference evidence="1 2" key="1">
    <citation type="submission" date="2016-10" db="EMBL/GenBank/DDBJ databases">
        <authorList>
            <person name="de Groot N.N."/>
        </authorList>
    </citation>
    <scope>NUCLEOTIDE SEQUENCE [LARGE SCALE GENOMIC DNA]</scope>
    <source>
        <strain evidence="1 2">DSM 29433</strain>
    </source>
</reference>
<evidence type="ECO:0008006" key="3">
    <source>
        <dbReference type="Google" id="ProtNLM"/>
    </source>
</evidence>
<dbReference type="RefSeq" id="WP_090205609.1">
    <property type="nucleotide sequence ID" value="NZ_FOZM01000001.1"/>
</dbReference>